<dbReference type="NCBIfam" id="TIGR00229">
    <property type="entry name" value="sensory_box"/>
    <property type="match status" value="1"/>
</dbReference>
<organism evidence="14 15">
    <name type="scientific">Aestuariivirga litoralis</name>
    <dbReference type="NCBI Taxonomy" id="2650924"/>
    <lineage>
        <taxon>Bacteria</taxon>
        <taxon>Pseudomonadati</taxon>
        <taxon>Pseudomonadota</taxon>
        <taxon>Alphaproteobacteria</taxon>
        <taxon>Hyphomicrobiales</taxon>
        <taxon>Aestuariivirgaceae</taxon>
        <taxon>Aestuariivirga</taxon>
    </lineage>
</organism>
<evidence type="ECO:0000256" key="1">
    <source>
        <dbReference type="ARBA" id="ARBA00000085"/>
    </source>
</evidence>
<dbReference type="FunFam" id="1.10.287.130:FF:000038">
    <property type="entry name" value="Sensory transduction histidine kinase"/>
    <property type="match status" value="1"/>
</dbReference>
<dbReference type="SMART" id="SM00091">
    <property type="entry name" value="PAS"/>
    <property type="match status" value="4"/>
</dbReference>
<protein>
    <recommendedName>
        <fullName evidence="3">histidine kinase</fullName>
        <ecNumber evidence="3">2.7.13.3</ecNumber>
    </recommendedName>
</protein>
<gene>
    <name evidence="14" type="ORF">DK847_12535</name>
</gene>
<proteinExistence type="predicted"/>
<dbReference type="RefSeq" id="WP_111198856.1">
    <property type="nucleotide sequence ID" value="NZ_QKVK01000005.1"/>
</dbReference>
<evidence type="ECO:0000259" key="13">
    <source>
        <dbReference type="PROSITE" id="PS50112"/>
    </source>
</evidence>
<evidence type="ECO:0000313" key="15">
    <source>
        <dbReference type="Proteomes" id="UP000248795"/>
    </source>
</evidence>
<dbReference type="SUPFAM" id="SSF55874">
    <property type="entry name" value="ATPase domain of HSP90 chaperone/DNA topoisomerase II/histidine kinase"/>
    <property type="match status" value="1"/>
</dbReference>
<keyword evidence="10" id="KW-0472">Membrane</keyword>
<dbReference type="AlphaFoldDB" id="A0A2W2BK79"/>
<dbReference type="InterPro" id="IPR005467">
    <property type="entry name" value="His_kinase_dom"/>
</dbReference>
<keyword evidence="6" id="KW-0547">Nucleotide-binding</keyword>
<sequence>MADAATPTLEDLRDVPEAAWLWDAGRGRIVWANPAAIAFFGGASLFDLIDRPFDEQEPGVEALMNLSRSLHRGQVETVELKFPSAASEVPLTCRCMIHALADGRPGVLAVARSTAGAGLARADADMAAAFDLLPSAAILVGRDGGFRHLNAAAQLLLGANQRGALGDLLGEQAQADQLLARIGAAGTVVQHRALAVRIGIRDIRLTARRLNREAEGAAFAMLLLDDVTERRALELKLSGAEPAAAAAAAPQAAPPPPGAAAAGSGALSEADAAAFEKLGKTLEAEIREAKPRPPARAAAPPAPEAPPPAPPRRKLQRIPDQVRLPLENRPEAVLVAKDGQLLYANPAAARLFGYETGEDVINDQALSNRFGQLGQALPRAEIVTDGGSEIEASVQMVVIPWLGGPARQFLLLPAALSRPELRLAPAAAPARAPAVPPAPEAAPATVETIAPPEAQRASAEVIQLPMRQQSGDADQELRAILDTAADGIITLDQDAKIHTFSAGAEAIFGYRIADVAGKPLFDLLSPDSRKVVRDYLAALQGPGLAAVFNDGREVTALVNHGGTVPLFITIGRLQATRSQAAFCAVVRDITQWKKTEAELREAKEKAEATSRQKSEFLASVSHELRTPLNAIMGFSEVMRLGRFGEIDNEKYRGYVQDIHASGAHLLSLINDLLDLSKVEAGKLELNFTAVSLGDVADYVLKLMQEQATAARVVLRKSMPADLPNVVADLRSMRQALLNLVSNAIKFTDAGGQVVISAQLMGNGELKLRVKDTGIGMDEDQLRGALEPFGRVITEGREVQGTGLGLPLTKALVEANRARLALASEPRKGTLAEVTFPTTRVLAE</sequence>
<dbReference type="Gene3D" id="3.30.565.10">
    <property type="entry name" value="Histidine kinase-like ATPase, C-terminal domain"/>
    <property type="match status" value="1"/>
</dbReference>
<evidence type="ECO:0000256" key="9">
    <source>
        <dbReference type="ARBA" id="ARBA00023012"/>
    </source>
</evidence>
<comment type="catalytic activity">
    <reaction evidence="1">
        <text>ATP + protein L-histidine = ADP + protein N-phospho-L-histidine.</text>
        <dbReference type="EC" id="2.7.13.3"/>
    </reaction>
</comment>
<reference evidence="15" key="1">
    <citation type="submission" date="2018-06" db="EMBL/GenBank/DDBJ databases">
        <title>Aestuariibacter litoralis strain KCTC 52945T.</title>
        <authorList>
            <person name="Li X."/>
            <person name="Salam N."/>
            <person name="Li J.-L."/>
            <person name="Chen Y.-M."/>
            <person name="Yang Z.-W."/>
            <person name="Zhang L.-Y."/>
            <person name="Han M.-X."/>
            <person name="Xiao M."/>
            <person name="Li W.-J."/>
        </authorList>
    </citation>
    <scope>NUCLEOTIDE SEQUENCE [LARGE SCALE GENOMIC DNA]</scope>
    <source>
        <strain evidence="15">KCTC 52945</strain>
    </source>
</reference>
<feature type="region of interest" description="Disordered" evidence="11">
    <location>
        <begin position="289"/>
        <end position="314"/>
    </location>
</feature>
<dbReference type="Gene3D" id="3.30.450.20">
    <property type="entry name" value="PAS domain"/>
    <property type="match status" value="2"/>
</dbReference>
<keyword evidence="8" id="KW-0067">ATP-binding</keyword>
<dbReference type="InterPro" id="IPR004358">
    <property type="entry name" value="Sig_transdc_His_kin-like_C"/>
</dbReference>
<evidence type="ECO:0000256" key="6">
    <source>
        <dbReference type="ARBA" id="ARBA00022741"/>
    </source>
</evidence>
<dbReference type="Pfam" id="PF00989">
    <property type="entry name" value="PAS"/>
    <property type="match status" value="1"/>
</dbReference>
<keyword evidence="15" id="KW-1185">Reference proteome</keyword>
<dbReference type="PROSITE" id="PS50112">
    <property type="entry name" value="PAS"/>
    <property type="match status" value="2"/>
</dbReference>
<dbReference type="GO" id="GO:0009927">
    <property type="term" value="F:histidine phosphotransfer kinase activity"/>
    <property type="evidence" value="ECO:0007669"/>
    <property type="project" value="TreeGrafter"/>
</dbReference>
<keyword evidence="7" id="KW-0418">Kinase</keyword>
<dbReference type="EMBL" id="QKVK01000005">
    <property type="protein sequence ID" value="PZF76619.1"/>
    <property type="molecule type" value="Genomic_DNA"/>
</dbReference>
<dbReference type="GO" id="GO:0006355">
    <property type="term" value="P:regulation of DNA-templated transcription"/>
    <property type="evidence" value="ECO:0007669"/>
    <property type="project" value="InterPro"/>
</dbReference>
<feature type="compositionally biased region" description="Pro residues" evidence="11">
    <location>
        <begin position="300"/>
        <end position="310"/>
    </location>
</feature>
<dbReference type="GO" id="GO:0005524">
    <property type="term" value="F:ATP binding"/>
    <property type="evidence" value="ECO:0007669"/>
    <property type="project" value="UniProtKB-KW"/>
</dbReference>
<keyword evidence="4" id="KW-0597">Phosphoprotein</keyword>
<dbReference type="Pfam" id="PF02518">
    <property type="entry name" value="HATPase_c"/>
    <property type="match status" value="1"/>
</dbReference>
<dbReference type="EC" id="2.7.13.3" evidence="3"/>
<keyword evidence="5" id="KW-0808">Transferase</keyword>
<evidence type="ECO:0000256" key="2">
    <source>
        <dbReference type="ARBA" id="ARBA00004370"/>
    </source>
</evidence>
<evidence type="ECO:0000256" key="3">
    <source>
        <dbReference type="ARBA" id="ARBA00012438"/>
    </source>
</evidence>
<dbReference type="InterPro" id="IPR036097">
    <property type="entry name" value="HisK_dim/P_sf"/>
</dbReference>
<feature type="domain" description="Histidine kinase" evidence="12">
    <location>
        <begin position="619"/>
        <end position="839"/>
    </location>
</feature>
<dbReference type="SUPFAM" id="SSF47384">
    <property type="entry name" value="Homodimeric domain of signal transducing histidine kinase"/>
    <property type="match status" value="1"/>
</dbReference>
<evidence type="ECO:0000313" key="14">
    <source>
        <dbReference type="EMBL" id="PZF76619.1"/>
    </source>
</evidence>
<dbReference type="InterPro" id="IPR013767">
    <property type="entry name" value="PAS_fold"/>
</dbReference>
<accession>A0A2W2BK79</accession>
<dbReference type="CDD" id="cd00082">
    <property type="entry name" value="HisKA"/>
    <property type="match status" value="1"/>
</dbReference>
<dbReference type="Gene3D" id="1.10.287.130">
    <property type="match status" value="1"/>
</dbReference>
<evidence type="ECO:0000259" key="12">
    <source>
        <dbReference type="PROSITE" id="PS50109"/>
    </source>
</evidence>
<dbReference type="Pfam" id="PF00512">
    <property type="entry name" value="HisKA"/>
    <property type="match status" value="1"/>
</dbReference>
<dbReference type="InterPro" id="IPR036890">
    <property type="entry name" value="HATPase_C_sf"/>
</dbReference>
<dbReference type="SMART" id="SM00388">
    <property type="entry name" value="HisKA"/>
    <property type="match status" value="1"/>
</dbReference>
<dbReference type="PANTHER" id="PTHR43047:SF72">
    <property type="entry name" value="OSMOSENSING HISTIDINE PROTEIN KINASE SLN1"/>
    <property type="match status" value="1"/>
</dbReference>
<evidence type="ECO:0000256" key="8">
    <source>
        <dbReference type="ARBA" id="ARBA00022840"/>
    </source>
</evidence>
<dbReference type="CDD" id="cd00130">
    <property type="entry name" value="PAS"/>
    <property type="match status" value="2"/>
</dbReference>
<dbReference type="InterPro" id="IPR003594">
    <property type="entry name" value="HATPase_dom"/>
</dbReference>
<dbReference type="PROSITE" id="PS50109">
    <property type="entry name" value="HIS_KIN"/>
    <property type="match status" value="1"/>
</dbReference>
<dbReference type="InterPro" id="IPR003661">
    <property type="entry name" value="HisK_dim/P_dom"/>
</dbReference>
<evidence type="ECO:0000256" key="5">
    <source>
        <dbReference type="ARBA" id="ARBA00022679"/>
    </source>
</evidence>
<dbReference type="Pfam" id="PF13188">
    <property type="entry name" value="PAS_8"/>
    <property type="match status" value="3"/>
</dbReference>
<evidence type="ECO:0000256" key="4">
    <source>
        <dbReference type="ARBA" id="ARBA00022553"/>
    </source>
</evidence>
<feature type="domain" description="PAS" evidence="13">
    <location>
        <begin position="338"/>
        <end position="358"/>
    </location>
</feature>
<dbReference type="GO" id="GO:0000155">
    <property type="term" value="F:phosphorelay sensor kinase activity"/>
    <property type="evidence" value="ECO:0007669"/>
    <property type="project" value="InterPro"/>
</dbReference>
<keyword evidence="9" id="KW-0902">Two-component regulatory system</keyword>
<dbReference type="PRINTS" id="PR00344">
    <property type="entry name" value="BCTRLSENSOR"/>
</dbReference>
<dbReference type="InterPro" id="IPR035965">
    <property type="entry name" value="PAS-like_dom_sf"/>
</dbReference>
<comment type="subcellular location">
    <subcellularLocation>
        <location evidence="2">Membrane</location>
    </subcellularLocation>
</comment>
<feature type="domain" description="PAS" evidence="13">
    <location>
        <begin position="473"/>
        <end position="536"/>
    </location>
</feature>
<dbReference type="SUPFAM" id="SSF55785">
    <property type="entry name" value="PYP-like sensor domain (PAS domain)"/>
    <property type="match status" value="3"/>
</dbReference>
<dbReference type="InterPro" id="IPR000014">
    <property type="entry name" value="PAS"/>
</dbReference>
<evidence type="ECO:0000256" key="11">
    <source>
        <dbReference type="SAM" id="MobiDB-lite"/>
    </source>
</evidence>
<dbReference type="Proteomes" id="UP000248795">
    <property type="component" value="Unassembled WGS sequence"/>
</dbReference>
<comment type="caution">
    <text evidence="14">The sequence shown here is derived from an EMBL/GenBank/DDBJ whole genome shotgun (WGS) entry which is preliminary data.</text>
</comment>
<name>A0A2W2BK79_9HYPH</name>
<feature type="region of interest" description="Disordered" evidence="11">
    <location>
        <begin position="246"/>
        <end position="265"/>
    </location>
</feature>
<dbReference type="PANTHER" id="PTHR43047">
    <property type="entry name" value="TWO-COMPONENT HISTIDINE PROTEIN KINASE"/>
    <property type="match status" value="1"/>
</dbReference>
<dbReference type="GO" id="GO:0005886">
    <property type="term" value="C:plasma membrane"/>
    <property type="evidence" value="ECO:0007669"/>
    <property type="project" value="TreeGrafter"/>
</dbReference>
<evidence type="ECO:0000256" key="10">
    <source>
        <dbReference type="ARBA" id="ARBA00023136"/>
    </source>
</evidence>
<dbReference type="SMART" id="SM00387">
    <property type="entry name" value="HATPase_c"/>
    <property type="match status" value="1"/>
</dbReference>
<evidence type="ECO:0000256" key="7">
    <source>
        <dbReference type="ARBA" id="ARBA00022777"/>
    </source>
</evidence>